<gene>
    <name evidence="1" type="ORF">CALMAC_LOCUS13249</name>
</gene>
<proteinExistence type="predicted"/>
<name>A0A653D0E8_CALMS</name>
<sequence length="84" mass="9749">MKSLDFLLSSRHHRFIRQSERKLGQLQRTSSVNSYTSRTLDIKSTKWFTALQQFLCLSKSLSGTPKSKEHLKIGFSLAIFNFCH</sequence>
<accession>A0A653D0E8</accession>
<reference evidence="1 2" key="1">
    <citation type="submission" date="2019-01" db="EMBL/GenBank/DDBJ databases">
        <authorList>
            <person name="Sayadi A."/>
        </authorList>
    </citation>
    <scope>NUCLEOTIDE SEQUENCE [LARGE SCALE GENOMIC DNA]</scope>
</reference>
<evidence type="ECO:0000313" key="2">
    <source>
        <dbReference type="Proteomes" id="UP000410492"/>
    </source>
</evidence>
<keyword evidence="2" id="KW-1185">Reference proteome</keyword>
<protein>
    <submittedName>
        <fullName evidence="1">Uncharacterized protein</fullName>
    </submittedName>
</protein>
<organism evidence="1 2">
    <name type="scientific">Callosobruchus maculatus</name>
    <name type="common">Southern cowpea weevil</name>
    <name type="synonym">Pulse bruchid</name>
    <dbReference type="NCBI Taxonomy" id="64391"/>
    <lineage>
        <taxon>Eukaryota</taxon>
        <taxon>Metazoa</taxon>
        <taxon>Ecdysozoa</taxon>
        <taxon>Arthropoda</taxon>
        <taxon>Hexapoda</taxon>
        <taxon>Insecta</taxon>
        <taxon>Pterygota</taxon>
        <taxon>Neoptera</taxon>
        <taxon>Endopterygota</taxon>
        <taxon>Coleoptera</taxon>
        <taxon>Polyphaga</taxon>
        <taxon>Cucujiformia</taxon>
        <taxon>Chrysomeloidea</taxon>
        <taxon>Chrysomelidae</taxon>
        <taxon>Bruchinae</taxon>
        <taxon>Bruchini</taxon>
        <taxon>Callosobruchus</taxon>
    </lineage>
</organism>
<dbReference type="AlphaFoldDB" id="A0A653D0E8"/>
<dbReference type="Proteomes" id="UP000410492">
    <property type="component" value="Unassembled WGS sequence"/>
</dbReference>
<evidence type="ECO:0000313" key="1">
    <source>
        <dbReference type="EMBL" id="VEN53454.1"/>
    </source>
</evidence>
<dbReference type="EMBL" id="CAACVG010009518">
    <property type="protein sequence ID" value="VEN53454.1"/>
    <property type="molecule type" value="Genomic_DNA"/>
</dbReference>